<proteinExistence type="predicted"/>
<protein>
    <submittedName>
        <fullName evidence="2">Uncharacterized protein</fullName>
    </submittedName>
</protein>
<dbReference type="Proteomes" id="UP000681425">
    <property type="component" value="Chromosome"/>
</dbReference>
<feature type="region of interest" description="Disordered" evidence="1">
    <location>
        <begin position="1"/>
        <end position="71"/>
    </location>
</feature>
<organism evidence="2 3">
    <name type="scientific">Sphingobium phenoxybenzoativorans</name>
    <dbReference type="NCBI Taxonomy" id="1592790"/>
    <lineage>
        <taxon>Bacteria</taxon>
        <taxon>Pseudomonadati</taxon>
        <taxon>Pseudomonadota</taxon>
        <taxon>Alphaproteobacteria</taxon>
        <taxon>Sphingomonadales</taxon>
        <taxon>Sphingomonadaceae</taxon>
        <taxon>Sphingobium</taxon>
    </lineage>
</organism>
<sequence length="71" mass="7656">MARDGEVAKPSDDQDHPLTQEESLEEALSDSMDASDPPCATQPGDHGDPVPSSGFPEEDPDKKDRKARHGQ</sequence>
<evidence type="ECO:0000313" key="2">
    <source>
        <dbReference type="EMBL" id="QUT08110.1"/>
    </source>
</evidence>
<reference evidence="2" key="1">
    <citation type="submission" date="2021-04" db="EMBL/GenBank/DDBJ databases">
        <title>Isolation of p-tert-butylphenol degrading bacteria Sphingobium phenoxybenzoativorans Tas13 from active sludge.</title>
        <authorList>
            <person name="Li Y."/>
        </authorList>
    </citation>
    <scope>NUCLEOTIDE SEQUENCE</scope>
    <source>
        <strain evidence="2">Tas13</strain>
    </source>
</reference>
<accession>A0A975Q3I9</accession>
<name>A0A975Q3I9_9SPHN</name>
<dbReference type="EMBL" id="CP073910">
    <property type="protein sequence ID" value="QUT08110.1"/>
    <property type="molecule type" value="Genomic_DNA"/>
</dbReference>
<feature type="compositionally biased region" description="Basic and acidic residues" evidence="1">
    <location>
        <begin position="1"/>
        <end position="19"/>
    </location>
</feature>
<dbReference type="KEGG" id="spph:KFK14_04280"/>
<evidence type="ECO:0000313" key="3">
    <source>
        <dbReference type="Proteomes" id="UP000681425"/>
    </source>
</evidence>
<dbReference type="AlphaFoldDB" id="A0A975Q3I9"/>
<gene>
    <name evidence="2" type="ORF">KFK14_04280</name>
</gene>
<evidence type="ECO:0000256" key="1">
    <source>
        <dbReference type="SAM" id="MobiDB-lite"/>
    </source>
</evidence>
<keyword evidence="3" id="KW-1185">Reference proteome</keyword>